<keyword evidence="2" id="KW-1185">Reference proteome</keyword>
<reference evidence="2" key="1">
    <citation type="journal article" date="2017" name="Genome Biol.">
        <title>Comparative genomics reveals high biological diversity and specific adaptations in the industrially and medically important fungal genus Aspergillus.</title>
        <authorList>
            <person name="de Vries R.P."/>
            <person name="Riley R."/>
            <person name="Wiebenga A."/>
            <person name="Aguilar-Osorio G."/>
            <person name="Amillis S."/>
            <person name="Uchima C.A."/>
            <person name="Anderluh G."/>
            <person name="Asadollahi M."/>
            <person name="Askin M."/>
            <person name="Barry K."/>
            <person name="Battaglia E."/>
            <person name="Bayram O."/>
            <person name="Benocci T."/>
            <person name="Braus-Stromeyer S.A."/>
            <person name="Caldana C."/>
            <person name="Canovas D."/>
            <person name="Cerqueira G.C."/>
            <person name="Chen F."/>
            <person name="Chen W."/>
            <person name="Choi C."/>
            <person name="Clum A."/>
            <person name="Dos Santos R.A."/>
            <person name="Damasio A.R."/>
            <person name="Diallinas G."/>
            <person name="Emri T."/>
            <person name="Fekete E."/>
            <person name="Flipphi M."/>
            <person name="Freyberg S."/>
            <person name="Gallo A."/>
            <person name="Gournas C."/>
            <person name="Habgood R."/>
            <person name="Hainaut M."/>
            <person name="Harispe M.L."/>
            <person name="Henrissat B."/>
            <person name="Hilden K.S."/>
            <person name="Hope R."/>
            <person name="Hossain A."/>
            <person name="Karabika E."/>
            <person name="Karaffa L."/>
            <person name="Karanyi Z."/>
            <person name="Krasevec N."/>
            <person name="Kuo A."/>
            <person name="Kusch H."/>
            <person name="LaButti K."/>
            <person name="Lagendijk E.L."/>
            <person name="Lapidus A."/>
            <person name="Levasseur A."/>
            <person name="Lindquist E."/>
            <person name="Lipzen A."/>
            <person name="Logrieco A.F."/>
            <person name="MacCabe A."/>
            <person name="Maekelae M.R."/>
            <person name="Malavazi I."/>
            <person name="Melin P."/>
            <person name="Meyer V."/>
            <person name="Mielnichuk N."/>
            <person name="Miskei M."/>
            <person name="Molnar A.P."/>
            <person name="Mule G."/>
            <person name="Ngan C.Y."/>
            <person name="Orejas M."/>
            <person name="Orosz E."/>
            <person name="Ouedraogo J.P."/>
            <person name="Overkamp K.M."/>
            <person name="Park H.-S."/>
            <person name="Perrone G."/>
            <person name="Piumi F."/>
            <person name="Punt P.J."/>
            <person name="Ram A.F."/>
            <person name="Ramon A."/>
            <person name="Rauscher S."/>
            <person name="Record E."/>
            <person name="Riano-Pachon D.M."/>
            <person name="Robert V."/>
            <person name="Roehrig J."/>
            <person name="Ruller R."/>
            <person name="Salamov A."/>
            <person name="Salih N.S."/>
            <person name="Samson R.A."/>
            <person name="Sandor E."/>
            <person name="Sanguinetti M."/>
            <person name="Schuetze T."/>
            <person name="Sepcic K."/>
            <person name="Shelest E."/>
            <person name="Sherlock G."/>
            <person name="Sophianopoulou V."/>
            <person name="Squina F.M."/>
            <person name="Sun H."/>
            <person name="Susca A."/>
            <person name="Todd R.B."/>
            <person name="Tsang A."/>
            <person name="Unkles S.E."/>
            <person name="van de Wiele N."/>
            <person name="van Rossen-Uffink D."/>
            <person name="Oliveira J.V."/>
            <person name="Vesth T.C."/>
            <person name="Visser J."/>
            <person name="Yu J.-H."/>
            <person name="Zhou M."/>
            <person name="Andersen M.R."/>
            <person name="Archer D.B."/>
            <person name="Baker S.E."/>
            <person name="Benoit I."/>
            <person name="Brakhage A.A."/>
            <person name="Braus G.H."/>
            <person name="Fischer R."/>
            <person name="Frisvad J.C."/>
            <person name="Goldman G.H."/>
            <person name="Houbraken J."/>
            <person name="Oakley B."/>
            <person name="Pocsi I."/>
            <person name="Scazzocchio C."/>
            <person name="Seiboth B."/>
            <person name="vanKuyk P.A."/>
            <person name="Wortman J."/>
            <person name="Dyer P.S."/>
            <person name="Grigoriev I.V."/>
        </authorList>
    </citation>
    <scope>NUCLEOTIDE SEQUENCE [LARGE SCALE GENOMIC DNA]</scope>
    <source>
        <strain evidence="2">CBS 101740 / IMI 381727 / IBT 21946</strain>
    </source>
</reference>
<dbReference type="VEuPathDB" id="FungiDB:ASPBRDRAFT_41227"/>
<organism evidence="1 2">
    <name type="scientific">Aspergillus brasiliensis (strain CBS 101740 / IMI 381727 / IBT 21946)</name>
    <dbReference type="NCBI Taxonomy" id="767769"/>
    <lineage>
        <taxon>Eukaryota</taxon>
        <taxon>Fungi</taxon>
        <taxon>Dikarya</taxon>
        <taxon>Ascomycota</taxon>
        <taxon>Pezizomycotina</taxon>
        <taxon>Eurotiomycetes</taxon>
        <taxon>Eurotiomycetidae</taxon>
        <taxon>Eurotiales</taxon>
        <taxon>Aspergillaceae</taxon>
        <taxon>Aspergillus</taxon>
        <taxon>Aspergillus subgen. Circumdati</taxon>
    </lineage>
</organism>
<accession>A0A1L9UP70</accession>
<dbReference type="AlphaFoldDB" id="A0A1L9UP70"/>
<dbReference type="Proteomes" id="UP000184499">
    <property type="component" value="Unassembled WGS sequence"/>
</dbReference>
<dbReference type="RefSeq" id="XP_067480792.1">
    <property type="nucleotide sequence ID" value="XM_067624517.1"/>
</dbReference>
<dbReference type="PROSITE" id="PS51257">
    <property type="entry name" value="PROKAR_LIPOPROTEIN"/>
    <property type="match status" value="1"/>
</dbReference>
<dbReference type="GeneID" id="93577005"/>
<evidence type="ECO:0000313" key="1">
    <source>
        <dbReference type="EMBL" id="OJJ73544.1"/>
    </source>
</evidence>
<name>A0A1L9UP70_ASPBC</name>
<gene>
    <name evidence="1" type="ORF">ASPBRDRAFT_41227</name>
</gene>
<protein>
    <submittedName>
        <fullName evidence="1">Uncharacterized protein</fullName>
    </submittedName>
</protein>
<sequence>MTKGLKPLQQIAKGTALVCPCLASLACDSNAIQEQHLRIHGTRGSVMCGVSSCCLCQPRFTLLESIEAIEETKKQSNHAIIGDTVNHAAY</sequence>
<evidence type="ECO:0000313" key="2">
    <source>
        <dbReference type="Proteomes" id="UP000184499"/>
    </source>
</evidence>
<proteinExistence type="predicted"/>
<dbReference type="EMBL" id="KV878682">
    <property type="protein sequence ID" value="OJJ73544.1"/>
    <property type="molecule type" value="Genomic_DNA"/>
</dbReference>